<proteinExistence type="predicted"/>
<reference evidence="2" key="1">
    <citation type="journal article" date="2019" name="Int. J. Syst. Evol. Microbiol.">
        <title>The Global Catalogue of Microorganisms (GCM) 10K type strain sequencing project: providing services to taxonomists for standard genome sequencing and annotation.</title>
        <authorList>
            <consortium name="The Broad Institute Genomics Platform"/>
            <consortium name="The Broad Institute Genome Sequencing Center for Infectious Disease"/>
            <person name="Wu L."/>
            <person name="Ma J."/>
        </authorList>
    </citation>
    <scope>NUCLEOTIDE SEQUENCE [LARGE SCALE GENOMIC DNA]</scope>
    <source>
        <strain evidence="2">JCM 17906</strain>
    </source>
</reference>
<comment type="caution">
    <text evidence="1">The sequence shown here is derived from an EMBL/GenBank/DDBJ whole genome shotgun (WGS) entry which is preliminary data.</text>
</comment>
<evidence type="ECO:0000313" key="2">
    <source>
        <dbReference type="Proteomes" id="UP001501598"/>
    </source>
</evidence>
<evidence type="ECO:0000313" key="1">
    <source>
        <dbReference type="EMBL" id="GAA4553344.1"/>
    </source>
</evidence>
<organism evidence="1 2">
    <name type="scientific">Pseudonocardia xishanensis</name>
    <dbReference type="NCBI Taxonomy" id="630995"/>
    <lineage>
        <taxon>Bacteria</taxon>
        <taxon>Bacillati</taxon>
        <taxon>Actinomycetota</taxon>
        <taxon>Actinomycetes</taxon>
        <taxon>Pseudonocardiales</taxon>
        <taxon>Pseudonocardiaceae</taxon>
        <taxon>Pseudonocardia</taxon>
    </lineage>
</organism>
<keyword evidence="2" id="KW-1185">Reference proteome</keyword>
<sequence length="87" mass="9432">MESAGSWKVHVSLTRVALWILELGVLDLDHATEVAGTGGEHAYLDPETVTAETPLGRYQGVTDQVRMSRTPGRYSPVLLPRGSGELQ</sequence>
<dbReference type="EMBL" id="BAABGT010000075">
    <property type="protein sequence ID" value="GAA4553344.1"/>
    <property type="molecule type" value="Genomic_DNA"/>
</dbReference>
<protein>
    <submittedName>
        <fullName evidence="1">Uncharacterized protein</fullName>
    </submittedName>
</protein>
<dbReference type="Proteomes" id="UP001501598">
    <property type="component" value="Unassembled WGS sequence"/>
</dbReference>
<accession>A0ABP8RXY7</accession>
<gene>
    <name evidence="1" type="ORF">GCM10023175_49040</name>
</gene>
<dbReference type="RefSeq" id="WP_345423074.1">
    <property type="nucleotide sequence ID" value="NZ_BAABGT010000075.1"/>
</dbReference>
<name>A0ABP8RXY7_9PSEU</name>